<dbReference type="EMBL" id="JARJCM010000149">
    <property type="protein sequence ID" value="KAJ7025735.1"/>
    <property type="molecule type" value="Genomic_DNA"/>
</dbReference>
<evidence type="ECO:0000256" key="1">
    <source>
        <dbReference type="SAM" id="MobiDB-lite"/>
    </source>
</evidence>
<feature type="region of interest" description="Disordered" evidence="1">
    <location>
        <begin position="85"/>
        <end position="172"/>
    </location>
</feature>
<dbReference type="Proteomes" id="UP001218188">
    <property type="component" value="Unassembled WGS sequence"/>
</dbReference>
<gene>
    <name evidence="2" type="ORF">C8F04DRAFT_1191163</name>
</gene>
<protein>
    <submittedName>
        <fullName evidence="2">Uncharacterized protein</fullName>
    </submittedName>
</protein>
<organism evidence="2 3">
    <name type="scientific">Mycena alexandri</name>
    <dbReference type="NCBI Taxonomy" id="1745969"/>
    <lineage>
        <taxon>Eukaryota</taxon>
        <taxon>Fungi</taxon>
        <taxon>Dikarya</taxon>
        <taxon>Basidiomycota</taxon>
        <taxon>Agaricomycotina</taxon>
        <taxon>Agaricomycetes</taxon>
        <taxon>Agaricomycetidae</taxon>
        <taxon>Agaricales</taxon>
        <taxon>Marasmiineae</taxon>
        <taxon>Mycenaceae</taxon>
        <taxon>Mycena</taxon>
    </lineage>
</organism>
<dbReference type="AlphaFoldDB" id="A0AAD6SGM2"/>
<name>A0AAD6SGM2_9AGAR</name>
<accession>A0AAD6SGM2</accession>
<evidence type="ECO:0000313" key="2">
    <source>
        <dbReference type="EMBL" id="KAJ7025735.1"/>
    </source>
</evidence>
<keyword evidence="3" id="KW-1185">Reference proteome</keyword>
<evidence type="ECO:0000313" key="3">
    <source>
        <dbReference type="Proteomes" id="UP001218188"/>
    </source>
</evidence>
<reference evidence="2" key="1">
    <citation type="submission" date="2023-03" db="EMBL/GenBank/DDBJ databases">
        <title>Massive genome expansion in bonnet fungi (Mycena s.s.) driven by repeated elements and novel gene families across ecological guilds.</title>
        <authorList>
            <consortium name="Lawrence Berkeley National Laboratory"/>
            <person name="Harder C.B."/>
            <person name="Miyauchi S."/>
            <person name="Viragh M."/>
            <person name="Kuo A."/>
            <person name="Thoen E."/>
            <person name="Andreopoulos B."/>
            <person name="Lu D."/>
            <person name="Skrede I."/>
            <person name="Drula E."/>
            <person name="Henrissat B."/>
            <person name="Morin E."/>
            <person name="Kohler A."/>
            <person name="Barry K."/>
            <person name="LaButti K."/>
            <person name="Morin E."/>
            <person name="Salamov A."/>
            <person name="Lipzen A."/>
            <person name="Mereny Z."/>
            <person name="Hegedus B."/>
            <person name="Baldrian P."/>
            <person name="Stursova M."/>
            <person name="Weitz H."/>
            <person name="Taylor A."/>
            <person name="Grigoriev I.V."/>
            <person name="Nagy L.G."/>
            <person name="Martin F."/>
            <person name="Kauserud H."/>
        </authorList>
    </citation>
    <scope>NUCLEOTIDE SEQUENCE</scope>
    <source>
        <strain evidence="2">CBHHK200</strain>
    </source>
</reference>
<comment type="caution">
    <text evidence="2">The sequence shown here is derived from an EMBL/GenBank/DDBJ whole genome shotgun (WGS) entry which is preliminary data.</text>
</comment>
<sequence>MYLALGHRRHRPRTAQPLQSVIEHLDATMGEDGNPVIPADALVDVFRSFAEQYGGMELWAADEVAMLEQLICEWRWRLLRRRSDEAQFAPQSARRQRQPQRDWSGSGSSLSGEGRRNGGSTAGEITRASRNDSVGTHQNDRIRAGRPPGLMTDQLGQEASASPPPERRGESERFRGGYFTSLLFAWNWAGRWETVARLDAS</sequence>
<proteinExistence type="predicted"/>